<dbReference type="Pfam" id="PF24494">
    <property type="entry name" value="DUF7587"/>
    <property type="match status" value="1"/>
</dbReference>
<reference evidence="2 3" key="1">
    <citation type="submission" date="2016-12" db="EMBL/GenBank/DDBJ databases">
        <title>The genomes of Aspergillus section Nigri reveals drivers in fungal speciation.</title>
        <authorList>
            <consortium name="DOE Joint Genome Institute"/>
            <person name="Vesth T.C."/>
            <person name="Nybo J."/>
            <person name="Theobald S."/>
            <person name="Brandl J."/>
            <person name="Frisvad J.C."/>
            <person name="Nielsen K.F."/>
            <person name="Lyhne E.K."/>
            <person name="Kogle M.E."/>
            <person name="Kuo A."/>
            <person name="Riley R."/>
            <person name="Clum A."/>
            <person name="Nolan M."/>
            <person name="Lipzen A."/>
            <person name="Salamov A."/>
            <person name="Henrissat B."/>
            <person name="Wiebenga A."/>
            <person name="De Vries R.P."/>
            <person name="Grigoriev I.V."/>
            <person name="Mortensen U.H."/>
            <person name="Andersen M.R."/>
            <person name="Baker S.E."/>
        </authorList>
    </citation>
    <scope>NUCLEOTIDE SEQUENCE [LARGE SCALE GENOMIC DNA]</scope>
    <source>
        <strain evidence="2 3">JOP 1030-1</strain>
    </source>
</reference>
<gene>
    <name evidence="2" type="ORF">BP01DRAFT_333382</name>
</gene>
<dbReference type="EMBL" id="KZ821220">
    <property type="protein sequence ID" value="PYH49054.1"/>
    <property type="molecule type" value="Genomic_DNA"/>
</dbReference>
<dbReference type="RefSeq" id="XP_025435036.1">
    <property type="nucleotide sequence ID" value="XM_025573125.1"/>
</dbReference>
<proteinExistence type="predicted"/>
<dbReference type="GeneID" id="37074353"/>
<keyword evidence="3" id="KW-1185">Reference proteome</keyword>
<evidence type="ECO:0000313" key="3">
    <source>
        <dbReference type="Proteomes" id="UP000248349"/>
    </source>
</evidence>
<dbReference type="InterPro" id="IPR056009">
    <property type="entry name" value="DUF7587"/>
</dbReference>
<accession>A0A318ZR48</accession>
<feature type="domain" description="DUF7587" evidence="1">
    <location>
        <begin position="229"/>
        <end position="368"/>
    </location>
</feature>
<evidence type="ECO:0000259" key="1">
    <source>
        <dbReference type="Pfam" id="PF24494"/>
    </source>
</evidence>
<feature type="non-terminal residue" evidence="2">
    <location>
        <position position="473"/>
    </location>
</feature>
<name>A0A318ZR48_9EURO</name>
<dbReference type="Proteomes" id="UP000248349">
    <property type="component" value="Unassembled WGS sequence"/>
</dbReference>
<dbReference type="AlphaFoldDB" id="A0A318ZR48"/>
<evidence type="ECO:0000313" key="2">
    <source>
        <dbReference type="EMBL" id="PYH49054.1"/>
    </source>
</evidence>
<organism evidence="2 3">
    <name type="scientific">Aspergillus saccharolyticus JOP 1030-1</name>
    <dbReference type="NCBI Taxonomy" id="1450539"/>
    <lineage>
        <taxon>Eukaryota</taxon>
        <taxon>Fungi</taxon>
        <taxon>Dikarya</taxon>
        <taxon>Ascomycota</taxon>
        <taxon>Pezizomycotina</taxon>
        <taxon>Eurotiomycetes</taxon>
        <taxon>Eurotiomycetidae</taxon>
        <taxon>Eurotiales</taxon>
        <taxon>Aspergillaceae</taxon>
        <taxon>Aspergillus</taxon>
        <taxon>Aspergillus subgen. Circumdati</taxon>
    </lineage>
</organism>
<sequence length="473" mass="54251">MALSGGLTFTTTEPLIRWNSEKRKFLCCLFRFFKRNLSAYKAVFDAVYQDDLRSFGFNRDGVSKNRLSGQWHHLKRTVHPDWVDVHMCPFDKDGRWAPFIATIRRTLRSSNIRLEETRVDCIDTSVHDSALLTSHRTSPVTPNSLFTIGANVRPKCQSEVQDDMNLADEAEEEDMSLCHYGGKVCFWCVQERVEEVSLALEAYRCSGKANCHCIKITVQRNAPRRRDDLPPVLYRWSNVDSQGVNKPNFCIAGLFEEWDSYFSPDTISEEKFNEYFLKHIHREKVASPFISTFQSMLSPVHRAIRNKEGALISIFNNKKLDFVYSAKSFCREHRVRVERSDYKGVGEYLIWGKVPRTAIICSFKISALEKTAAEHDDVANLLQLNAIASYECNRRPLKRALSTRAKCSDHEFGNSVGKLLSLLDVKVEYSREVGERMFYAWQLRERGGPTQAFYEGISAAYGGPVTLIDINMP</sequence>
<dbReference type="OrthoDB" id="5397734at2759"/>
<protein>
    <recommendedName>
        <fullName evidence="1">DUF7587 domain-containing protein</fullName>
    </recommendedName>
</protein>